<sequence>MKSALQGEGHQAMVDESHHPSEVVDEFQHTHRAEPCSTSSHLVIRIIGPQHPKLITGNINQTNILPYTQRVEAHLTLLSETPRFFNGALKSPARNMWREAIQKELRSMEELKVWDPVELNPAYKLVGTTWVFKLKKDRYDRILEHKACLCAQGFTQTPGIDYSKAYGTTG</sequence>
<evidence type="ECO:0000313" key="3">
    <source>
        <dbReference type="Proteomes" id="UP000765509"/>
    </source>
</evidence>
<protein>
    <recommendedName>
        <fullName evidence="1">Reverse transcriptase Ty1/copia-type domain-containing protein</fullName>
    </recommendedName>
</protein>
<feature type="domain" description="Reverse transcriptase Ty1/copia-type" evidence="1">
    <location>
        <begin position="112"/>
        <end position="166"/>
    </location>
</feature>
<dbReference type="Proteomes" id="UP000765509">
    <property type="component" value="Unassembled WGS sequence"/>
</dbReference>
<dbReference type="Pfam" id="PF07727">
    <property type="entry name" value="RVT_2"/>
    <property type="match status" value="1"/>
</dbReference>
<dbReference type="OrthoDB" id="3344688at2759"/>
<accession>A0A9Q3CGV5</accession>
<keyword evidence="3" id="KW-1185">Reference proteome</keyword>
<dbReference type="EMBL" id="AVOT02006787">
    <property type="protein sequence ID" value="MBW0482436.1"/>
    <property type="molecule type" value="Genomic_DNA"/>
</dbReference>
<proteinExistence type="predicted"/>
<organism evidence="2 3">
    <name type="scientific">Austropuccinia psidii MF-1</name>
    <dbReference type="NCBI Taxonomy" id="1389203"/>
    <lineage>
        <taxon>Eukaryota</taxon>
        <taxon>Fungi</taxon>
        <taxon>Dikarya</taxon>
        <taxon>Basidiomycota</taxon>
        <taxon>Pucciniomycotina</taxon>
        <taxon>Pucciniomycetes</taxon>
        <taxon>Pucciniales</taxon>
        <taxon>Sphaerophragmiaceae</taxon>
        <taxon>Austropuccinia</taxon>
    </lineage>
</organism>
<name>A0A9Q3CGV5_9BASI</name>
<evidence type="ECO:0000259" key="1">
    <source>
        <dbReference type="Pfam" id="PF07727"/>
    </source>
</evidence>
<dbReference type="InterPro" id="IPR013103">
    <property type="entry name" value="RVT_2"/>
</dbReference>
<dbReference type="AlphaFoldDB" id="A0A9Q3CGV5"/>
<gene>
    <name evidence="2" type="ORF">O181_022151</name>
</gene>
<comment type="caution">
    <text evidence="2">The sequence shown here is derived from an EMBL/GenBank/DDBJ whole genome shotgun (WGS) entry which is preliminary data.</text>
</comment>
<reference evidence="2" key="1">
    <citation type="submission" date="2021-03" db="EMBL/GenBank/DDBJ databases">
        <title>Draft genome sequence of rust myrtle Austropuccinia psidii MF-1, a brazilian biotype.</title>
        <authorList>
            <person name="Quecine M.C."/>
            <person name="Pachon D.M.R."/>
            <person name="Bonatelli M.L."/>
            <person name="Correr F.H."/>
            <person name="Franceschini L.M."/>
            <person name="Leite T.F."/>
            <person name="Margarido G.R.A."/>
            <person name="Almeida C.A."/>
            <person name="Ferrarezi J.A."/>
            <person name="Labate C.A."/>
        </authorList>
    </citation>
    <scope>NUCLEOTIDE SEQUENCE</scope>
    <source>
        <strain evidence="2">MF-1</strain>
    </source>
</reference>
<evidence type="ECO:0000313" key="2">
    <source>
        <dbReference type="EMBL" id="MBW0482436.1"/>
    </source>
</evidence>